<evidence type="ECO:0000313" key="1">
    <source>
        <dbReference type="EMBL" id="KAJ9124304.1"/>
    </source>
</evidence>
<dbReference type="Proteomes" id="UP001243375">
    <property type="component" value="Unassembled WGS sequence"/>
</dbReference>
<comment type="caution">
    <text evidence="1">The sequence shown here is derived from an EMBL/GenBank/DDBJ whole genome shotgun (WGS) entry which is preliminary data.</text>
</comment>
<accession>A0ACC2XLS0</accession>
<keyword evidence="2" id="KW-1185">Reference proteome</keyword>
<protein>
    <submittedName>
        <fullName evidence="1">Uncharacterized protein</fullName>
    </submittedName>
</protein>
<name>A0ACC2XLS0_9TREE</name>
<dbReference type="EMBL" id="JASBWU010000002">
    <property type="protein sequence ID" value="KAJ9124304.1"/>
    <property type="molecule type" value="Genomic_DNA"/>
</dbReference>
<sequence>MKYGKVSNFLTYKVALNGINASAYVLQEYADLLKDSRIPQEWKESAIEYRQLKKLIKNVVDELSTMGLNPDVLHKILKPESSPDSSGTGTPEGRRGSDNSTHHPIPMIVQPEDLRLIQVQDRRDDSPERNALGEDSGEELELEYDSDEESSRGLRPDISRERRPSRFRVRLSSHSMSGEPENDTSKPNFRQERSDDIAPDDSHLDQYYGVRRPSSIPRRTSTARVKAEYVLAGPSDHPTPQIRLVLSTSPRSDSPLSSGLRTHGNSIGHVNKNASSSSSITNALERNSHVSERAPALKVHTVEETRINGSMRRHMERNEDAVVDDDDDDDDDDVAFVTSTSSPGMNRVHALPSRRSRANSRTSPEAIIPTSPRLERVSEASSPIWALTTGTDSPGMQSIMMPRGGLQDLSLGEPALDHEIDVLDTTDSSPVDEPPSPVGDDVIELPVRQASETDSNEREIIISVPSDVAFFELLCQALNSLSDLHDKQQKLFNEAVKRLCQLISSSITPSSSGNPIKNLRFSTKRLDKSQFSGPVPTEYSKSDLYAWREIFTLWIEAQIFESSSERDRGERSVEEAEIRLKAFAAEVVKRGLGDRRTLRRKESREAWEEFLRLNMLLLDLKRFQLANVNAARKILKKHDKRTALTASVGFPQFVRRSLDAHMDVNGNINSWTFYNTSLPHVLLASLTDTLLPILPSLDDYMCLICTSIAFKPIRLNCSHLFCVRYVDAISSADRGV</sequence>
<gene>
    <name evidence="1" type="ORF">QFC22_001104</name>
</gene>
<proteinExistence type="predicted"/>
<reference evidence="1" key="1">
    <citation type="submission" date="2023-04" db="EMBL/GenBank/DDBJ databases">
        <title>Draft Genome sequencing of Naganishia species isolated from polar environments using Oxford Nanopore Technology.</title>
        <authorList>
            <person name="Leo P."/>
            <person name="Venkateswaran K."/>
        </authorList>
    </citation>
    <scope>NUCLEOTIDE SEQUENCE</scope>
    <source>
        <strain evidence="1">MNA-CCFEE 5425</strain>
    </source>
</reference>
<evidence type="ECO:0000313" key="2">
    <source>
        <dbReference type="Proteomes" id="UP001243375"/>
    </source>
</evidence>
<organism evidence="1 2">
    <name type="scientific">Naganishia vaughanmartiniae</name>
    <dbReference type="NCBI Taxonomy" id="1424756"/>
    <lineage>
        <taxon>Eukaryota</taxon>
        <taxon>Fungi</taxon>
        <taxon>Dikarya</taxon>
        <taxon>Basidiomycota</taxon>
        <taxon>Agaricomycotina</taxon>
        <taxon>Tremellomycetes</taxon>
        <taxon>Filobasidiales</taxon>
        <taxon>Filobasidiaceae</taxon>
        <taxon>Naganishia</taxon>
    </lineage>
</organism>